<keyword evidence="7" id="KW-1133">Transmembrane helix</keyword>
<dbReference type="Proteomes" id="UP001295444">
    <property type="component" value="Chromosome 04"/>
</dbReference>
<keyword evidence="5 11" id="KW-0732">Signal</keyword>
<dbReference type="InterPro" id="IPR002909">
    <property type="entry name" value="IPT_dom"/>
</dbReference>
<feature type="compositionally biased region" description="Low complexity" evidence="10">
    <location>
        <begin position="4027"/>
        <end position="4039"/>
    </location>
</feature>
<dbReference type="SMART" id="SM00429">
    <property type="entry name" value="IPT"/>
    <property type="match status" value="13"/>
</dbReference>
<dbReference type="PROSITE" id="PS51820">
    <property type="entry name" value="PA14"/>
    <property type="match status" value="1"/>
</dbReference>
<evidence type="ECO:0000256" key="1">
    <source>
        <dbReference type="ARBA" id="ARBA00004167"/>
    </source>
</evidence>
<dbReference type="PANTHER" id="PTHR46769">
    <property type="entry name" value="POLYCYSTIC KIDNEY AND HEPATIC DISEASE 1 (AUTOSOMAL RECESSIVE)-LIKE 1"/>
    <property type="match status" value="1"/>
</dbReference>
<dbReference type="GO" id="GO:0005886">
    <property type="term" value="C:plasma membrane"/>
    <property type="evidence" value="ECO:0007669"/>
    <property type="project" value="UniProtKB-SubCell"/>
</dbReference>
<dbReference type="InterPro" id="IPR011050">
    <property type="entry name" value="Pectin_lyase_fold/virulence"/>
</dbReference>
<dbReference type="EMBL" id="OW240915">
    <property type="protein sequence ID" value="CAH2285751.1"/>
    <property type="molecule type" value="Genomic_DNA"/>
</dbReference>
<evidence type="ECO:0000256" key="7">
    <source>
        <dbReference type="ARBA" id="ARBA00022989"/>
    </source>
</evidence>
<keyword evidence="15" id="KW-1185">Reference proteome</keyword>
<evidence type="ECO:0000313" key="14">
    <source>
        <dbReference type="EMBL" id="CAH2285751.1"/>
    </source>
</evidence>
<dbReference type="InterPro" id="IPR006626">
    <property type="entry name" value="PbH1"/>
</dbReference>
<dbReference type="FunFam" id="2.60.40.420:FF:000065">
    <property type="entry name" value="Fibrocystin-L"/>
    <property type="match status" value="1"/>
</dbReference>
<dbReference type="FunFam" id="2.60.40.10:FF:001195">
    <property type="entry name" value="PKHD1 like 1"/>
    <property type="match status" value="1"/>
</dbReference>
<keyword evidence="4" id="KW-1003">Cell membrane</keyword>
<evidence type="ECO:0000256" key="11">
    <source>
        <dbReference type="SAM" id="SignalP"/>
    </source>
</evidence>
<dbReference type="FunFam" id="2.160.20.10:FF:000070">
    <property type="entry name" value="PKHD1 like 1"/>
    <property type="match status" value="1"/>
</dbReference>
<comment type="subcellular location">
    <subcellularLocation>
        <location evidence="2">Cell membrane</location>
    </subcellularLocation>
    <subcellularLocation>
        <location evidence="3">Cell projection</location>
    </subcellularLocation>
    <subcellularLocation>
        <location evidence="1">Membrane</location>
        <topology evidence="1">Single-pass membrane protein</topology>
    </subcellularLocation>
</comment>
<dbReference type="SMART" id="SM01225">
    <property type="entry name" value="G8"/>
    <property type="match status" value="2"/>
</dbReference>
<keyword evidence="9" id="KW-0966">Cell projection</keyword>
<keyword evidence="6" id="KW-0677">Repeat</keyword>
<evidence type="ECO:0000256" key="8">
    <source>
        <dbReference type="ARBA" id="ARBA00023180"/>
    </source>
</evidence>
<feature type="domain" description="G8" evidence="12">
    <location>
        <begin position="2203"/>
        <end position="2323"/>
    </location>
</feature>
<evidence type="ECO:0000256" key="6">
    <source>
        <dbReference type="ARBA" id="ARBA00022737"/>
    </source>
</evidence>
<feature type="domain" description="PA14" evidence="13">
    <location>
        <begin position="320"/>
        <end position="472"/>
    </location>
</feature>
<dbReference type="Pfam" id="PF24606">
    <property type="entry name" value="CEMIP_beta-hel"/>
    <property type="match status" value="2"/>
</dbReference>
<keyword evidence="7" id="KW-0472">Membrane</keyword>
<dbReference type="SMART" id="SM00710">
    <property type="entry name" value="PbH1"/>
    <property type="match status" value="10"/>
</dbReference>
<feature type="domain" description="G8" evidence="12">
    <location>
        <begin position="3058"/>
        <end position="3199"/>
    </location>
</feature>
<evidence type="ECO:0000256" key="4">
    <source>
        <dbReference type="ARBA" id="ARBA00022475"/>
    </source>
</evidence>
<dbReference type="SUPFAM" id="SSF49503">
    <property type="entry name" value="Cupredoxins"/>
    <property type="match status" value="1"/>
</dbReference>
<feature type="region of interest" description="Disordered" evidence="10">
    <location>
        <begin position="4009"/>
        <end position="4040"/>
    </location>
</feature>
<feature type="chain" id="PRO_5042158822" evidence="11">
    <location>
        <begin position="17"/>
        <end position="4255"/>
    </location>
</feature>
<evidence type="ECO:0000256" key="3">
    <source>
        <dbReference type="ARBA" id="ARBA00004316"/>
    </source>
</evidence>
<evidence type="ECO:0000259" key="13">
    <source>
        <dbReference type="PROSITE" id="PS51820"/>
    </source>
</evidence>
<dbReference type="Gene3D" id="2.60.40.420">
    <property type="entry name" value="Cupredoxins - blue copper proteins"/>
    <property type="match status" value="1"/>
</dbReference>
<dbReference type="CDD" id="cd00102">
    <property type="entry name" value="IPT"/>
    <property type="match status" value="1"/>
</dbReference>
<dbReference type="InterPro" id="IPR019316">
    <property type="entry name" value="G8_domain"/>
</dbReference>
<dbReference type="InterPro" id="IPR008972">
    <property type="entry name" value="Cupredoxin"/>
</dbReference>
<evidence type="ECO:0000259" key="12">
    <source>
        <dbReference type="PROSITE" id="PS51484"/>
    </source>
</evidence>
<dbReference type="InterPro" id="IPR037524">
    <property type="entry name" value="PA14/GLEYA"/>
</dbReference>
<dbReference type="InterPro" id="IPR055401">
    <property type="entry name" value="CEMIP_beta-hel_dom"/>
</dbReference>
<name>A0AAD1S287_PELCU</name>
<dbReference type="SUPFAM" id="SSF56988">
    <property type="entry name" value="Anthrax protective antigen"/>
    <property type="match status" value="1"/>
</dbReference>
<gene>
    <name evidence="14" type="ORF">PECUL_23A032071</name>
</gene>
<sequence length="4255" mass="461990">MYLLLLIAVIVPVTYGQPKLFGLSPNTGGVNGATRVTLRGQGFAEANQFNYGSGNANLGNIVQFVSTTLSIPCDVEKDSSHSTLITCYTRPMPEGRYAVKVSVDGVAVTDKNLCWGWGCFFYANIYYTPRIYSMTPQSGPPGTLITIRGTIITDVYGSNTALSSNGRNTRILRVFNGGMPCQLLKPNSDTLYGLSLDSTSTDFGTMICLATGTYVGQQNISFILDSNFGRSLPLISNYFVSSNNKITMFQTYAVISGIYPSSGSIQGGTIMTITGNYFDQTDSPAKVLVGGQDCLVISLTDTQITCKTPRKPTNLPALFPGSRGLKMERWNNTYSLNQALTFNENTTGYAGQSWLDGAYKSWVSDSAFTVRLSGFLVPSETDYYRLYIKGDDTYSLYFNITGNPEDKVKVAYGSYSPSSYYNYNTQRSDEFYLLEGKPYYIEAYLGNHGGQAQLSVGLYKRGSSYLEEQTTDAIKETQSIQTTTTVASETQIISIKNWETSTPVQEVQNITVTKQCVSSCSNLYYQLIYDQDKTDFLSADATSEDVMSALNKLWSLKPDTVTVTAESFDQGTVYTVTFISQRGDFQLLSYEILEGSNMTVDVIEIIKGTPDMNTFTLVWDGVYSAPVSANASAQEVRNAVLGMVSALCPDSINNRTESMSVKFFRNYEADFSPVNYNRGTLTTQTEPFCGRYSLMNPYTLYDSTDLKPSQVTYGSISLTLHSQLCFAYKGYLLNQLTLNFQYDGTAGTVNVNQAFTYNFNQGDSPVVAPYSWIYTCIDMLSLVKTLYQGKNFKVNTISLQPSTLYIDDLYIGQIATTDNFDACFVRRLPALMDKGILVSDVTVNQLSNNIANTNFAITINPYDCGYDFPLFSVGFADNIQNNTQDAATYRAQSWLEGLLIQINRTQAASPPVGGTFSVQAYGKEVDGLPTDISALDLQYALQTIPELGQISVNARYGSCFGYTWYISYETAAGYQPLLQINDSSVTGRNAKISAVKITSGGLFRQNLFGDLVRTPHKKSQVEVLINGVPSKCVEDCGFTWDQQQTPVIDSINVTLGSNGVDQELIINGNGFLGDTTNDTTFVNIGDLNCTITNVTVISGQIIILLLTRMIDIHTILFCFYQQDNKIQCQIQDVSAGEFPITVYIAGVGFAISSGVNLTFTNPVVVNSVSPSVGSLAGGTVVTILGKGFGNSSNVQFGSAVCDIILVTLNTMQCRTPAVLFMAFYKGLEGPVNVTVFANGLIGFLQNAFVYNSSFTPSIAEINPNTTNVLGGTTLTITGSDFSSQSEGSTITIGNKLCEILEWKPTNITCTLPSLSPGIYNILINVENWGFASSGNYSPDVFLAASTGSIEYKLQVNSIYPQYGSLYGGTKITLTGSGFNNVAENNSVQIGSVPCDVTSSSENELTCVIQSTGTIYNVTNNGVHLVYGIGYAWSPSRLDISIGDTVVWTWQAPSFITNIGYRVFSVSDPANVTYDGISFYSGDNSLASGVFSYQFTSPGLYYYSSGYLNSDQSIFMQGVVNVSPRQDQNSGVYLSVGGIESNYNPVAAPDYPLADCTSVNSACSELSNSSPNDSSVWFGFSNCYSPTITNISPSSGTIYDSITINGTGFSNISCANQVSLGKYPCRISYADKESITCNVDPQNSMSVGVAELVSLTVNNHGNAINTLTKELNRRFALLPHVDYITPINGSTTGYTRITIHGSGFTENSANIAITGTVCSIVSVNYTDLICDTNPSYSHTVDISVTVNGFLSHCVGSCRFSYTSDVTPVVSDVFPTVIYNTSTTLQITGVGFGGNIDDLSVYVGDVQLHVTVVNDTRIECMIDPLPAGSYPLKVIVLSSGLASGHFNINSPAEATLITSSGSIQGGTVLVIKGNGFNSINGTKVTIGGRSCPITSIAAGEIHCLTPAAASAATKSVNIVVQTISYTSLSFTYSETETPTVTSVLPPTGPSGALITVSGTHFGTDSTQVTVTVGDTICNITSINDTQLQCNVGDHSGGTFAVNLQNTKGFARSSASFKYELTMTNVSPNSGSFGGGLIITLSGSGFDQLASTAFICNSECVVDRVASNSTNLFCKVSPLNDTSPVNTCDVRVTNGNDTVQLNTSFSYLSSLTPVVNNVTPKRGGTAGGTQLTITGSQFSTNISLLSVTVAGAICDIQTANSTNIICITSAHSPSQQATVKVLIEGQGLAKTSNADFFYIDVWSSKYTWGGDSPPEEGSLAVITQGQTILLDQSTPILKMLLIQGGTLIFDEADIELQSENILITNGGILQVGTETSPFKHKAIITLHGHLRSPELPLYGAKTLAVREGILDLHGIPVPVTWTRLAQTAEAGSSTLILQNSVTWNVGDEIVIASTGNRVSQKENEKSTIQSISDDGKTLNLTEPLKYKHLGISVTLPDSSVFEARAEVGLLTRNIVVRGSTNMEWSETIPACPDGFDPGEFATQTCFQGRFGEESNSDQFGGCIMFHAPTPDNRLALGRIEYVEIFHAGQAFRLGRYPIHFHLMGDLQFKSYVRGCGIHQTYNRAVTIHNTHHLLVEHNVIYDIMGGAFFIEDGIEHGNVLQYNLAVFVRQSTSLLNDDVTPAGYWVTNPNNTIRHNAAAGGTHFGFWYRMHDNPDGPSYDPNICQKRVPLGEFYNNTVHSQGWFGIWIFEKYYPMLGGSCSYSTPEPAIFKSLTTWNCQKGAEWVDGGALQFHNFSMINNEDAGIETKRVLSENVGGWGESYGAVIKNTVIVGHVDELGLGSSFCTAKGIVLPFDEGLTVSSVKFMNFDRPNCAAIGVTSITGLCSDRCGGWSAKFGGIQYFNSPNKAGFRWEHEVVLIDTDSTLAGATGCKVVPKSNLLDPSQCSQRDEWSVGFPGYVCNSTVSFHRLAFNNPSPPSLVAKNAIISNSYGSVTIVPYLGKRLTHKPGWMALLPNANSFNWYFSDADFITNISYTSTFYGFKNEDYVLISHNFTQRPDMFYITDKRNMSQNKLSYSNNINGDWYFNENTTTLTYLVSGKQRLQKRAVAGTLDTSMINTNVNLIVYRCYFKDCIAPPPATFAPIDPTANANIAGYVLWSNTSFWNSSTENNYTVPIDGSNVVIPPGIWIIADVALPMMNKLTIYGILELRNLTNTTAADGSVATYKTTILKATYISIQGGHLIAGKKNDPFLGELRIILRGNHSTPDMPLPDGPNQGSKVIGVFGQLDLHGIPRSVYKTKLAQTASAGSSYILLATAVDWKVGENILITTSSYSAWQTEIRQIIAISPNNMNVTLNASLSYKHIAETYQVPNTTMNYTLAADVALLSRNIKIIGEDYPGWEQESFGARVLVSVFQINNVDYTGSARIENVEFYHSGQEGFTDVTDPRYSIAFLNLQEVDQNTSYVRGCAFHDGFAPAIGIFTTNGLDIDDNIIHFTVGEEYEVWGERVRVRRNLVALSIFPGTYRGRLETNNFAWNAGIEINKGTDIVLQNNVVAGFERAGYRINGEPCPDAQNLNEEWLNNEAYGGLFGVYMNGDGLPGCSLIRRFFVWKCWDYGIYTQTIDSVQISEVVLVDNGMGILNIVYAPLSVSHQASNKTVNISNALLVGSSPMFNCSDVLDASNANIKLTMEHRSTRPLTGGRSGICWPSFISAQNGAPEKPHAGTMSYNAISGVMNVNDTTFVTYKNVCSGQTNVMFMTNPLNEDLQHPIHVSSIHIGDSSEDQKVFVHRPDPSKANPSDCVDMSCDAKRKALLKDLDGSFLGRVGSVVPQSEYQWNGLTAYGLGDYRIPKVMLTSLNGSRIPVSQVAPYKGVIRDSTCVNMSAWESYKCTGLNYEMLVIESLDSDTETRRLSPVAVLGDGYLDLINGPQDHGWCSGYTCQKRVSLFHAIVATNKSFDIFFTSTSPQNLRLMLLNCDSTKAVRLAIYFSNPQRLDVYANNTYVYPTNAKRTGSGTDFTLNAPTYSGQYLPQLTSTVSGENYFDSDYKMLYVLIRGSTPVIIRTSPLIVISFNLPAMTVDQFYGDNLVRNLALFLKIPASKIRITKIIPEGSRRRKRATGGLSVSVEIADPPSQQTNSTDSTNTTGNLSYSDFQSMSKTLAAAAINGSLSSYLNVSVSSLAISDAIPPPGDPNWNQIASQNVTRTDSSSGSYLATVSTLKVVIEPVPGLPGQILSQQPVVMALDSNGQCVDVGKSSMSLTAKLKYSNNTDVSGRLRGNTTILFSSCWANFTDLVLNLTGKGYILEFVLNNVYAQTRSFGTDLQTTATTKPAPVVPDDGDSASAIHSSFHTCIYEQCIKLPV</sequence>
<dbReference type="SUPFAM" id="SSF51126">
    <property type="entry name" value="Pectin lyase-like"/>
    <property type="match status" value="2"/>
</dbReference>
<accession>A0AAD1S287</accession>
<evidence type="ECO:0000256" key="2">
    <source>
        <dbReference type="ARBA" id="ARBA00004236"/>
    </source>
</evidence>
<evidence type="ECO:0000256" key="10">
    <source>
        <dbReference type="SAM" id="MobiDB-lite"/>
    </source>
</evidence>
<dbReference type="FunFam" id="2.60.40.10:FF:001292">
    <property type="entry name" value="PKHD1 like 1"/>
    <property type="match status" value="1"/>
</dbReference>
<dbReference type="CDD" id="cd00603">
    <property type="entry name" value="IPT_PCSR"/>
    <property type="match status" value="11"/>
</dbReference>
<keyword evidence="8" id="KW-0325">Glycoprotein</keyword>
<dbReference type="Pfam" id="PF10162">
    <property type="entry name" value="G8"/>
    <property type="match status" value="2"/>
</dbReference>
<dbReference type="GO" id="GO:0042995">
    <property type="term" value="C:cell projection"/>
    <property type="evidence" value="ECO:0007669"/>
    <property type="project" value="UniProtKB-SubCell"/>
</dbReference>
<proteinExistence type="predicted"/>
<evidence type="ECO:0000256" key="5">
    <source>
        <dbReference type="ARBA" id="ARBA00022729"/>
    </source>
</evidence>
<evidence type="ECO:0000256" key="9">
    <source>
        <dbReference type="ARBA" id="ARBA00023273"/>
    </source>
</evidence>
<keyword evidence="7" id="KW-0812">Transmembrane</keyword>
<dbReference type="FunFam" id="2.60.40.10:FF:001057">
    <property type="entry name" value="PKHD1 like 1"/>
    <property type="match status" value="1"/>
</dbReference>
<dbReference type="FunFam" id="2.60.40.10:FF:001165">
    <property type="entry name" value="PKHD1 like 1"/>
    <property type="match status" value="1"/>
</dbReference>
<dbReference type="Gene3D" id="2.60.40.10">
    <property type="entry name" value="Immunoglobulins"/>
    <property type="match status" value="13"/>
</dbReference>
<dbReference type="SUPFAM" id="SSF81296">
    <property type="entry name" value="E set domains"/>
    <property type="match status" value="13"/>
</dbReference>
<dbReference type="FunFam" id="2.60.40.10:FF:001316">
    <property type="entry name" value="PKHD1 like 1"/>
    <property type="match status" value="1"/>
</dbReference>
<dbReference type="PANTHER" id="PTHR46769:SF3">
    <property type="entry name" value="FIBROCYSTIN-L"/>
    <property type="match status" value="1"/>
</dbReference>
<reference evidence="14" key="1">
    <citation type="submission" date="2022-03" db="EMBL/GenBank/DDBJ databases">
        <authorList>
            <person name="Alioto T."/>
            <person name="Alioto T."/>
            <person name="Gomez Garrido J."/>
        </authorList>
    </citation>
    <scope>NUCLEOTIDE SEQUENCE</scope>
</reference>
<dbReference type="FunFam" id="2.60.40.10:FF:000857">
    <property type="entry name" value="PKHD1 like 1"/>
    <property type="match status" value="1"/>
</dbReference>
<dbReference type="Pfam" id="PF01833">
    <property type="entry name" value="TIG"/>
    <property type="match status" value="13"/>
</dbReference>
<dbReference type="InterPro" id="IPR013783">
    <property type="entry name" value="Ig-like_fold"/>
</dbReference>
<organism evidence="14 15">
    <name type="scientific">Pelobates cultripes</name>
    <name type="common">Western spadefoot toad</name>
    <dbReference type="NCBI Taxonomy" id="61616"/>
    <lineage>
        <taxon>Eukaryota</taxon>
        <taxon>Metazoa</taxon>
        <taxon>Chordata</taxon>
        <taxon>Craniata</taxon>
        <taxon>Vertebrata</taxon>
        <taxon>Euteleostomi</taxon>
        <taxon>Amphibia</taxon>
        <taxon>Batrachia</taxon>
        <taxon>Anura</taxon>
        <taxon>Pelobatoidea</taxon>
        <taxon>Pelobatidae</taxon>
        <taxon>Pelobates</taxon>
    </lineage>
</organism>
<dbReference type="PROSITE" id="PS51484">
    <property type="entry name" value="G8"/>
    <property type="match status" value="2"/>
</dbReference>
<feature type="signal peptide" evidence="11">
    <location>
        <begin position="1"/>
        <end position="16"/>
    </location>
</feature>
<dbReference type="InterPro" id="IPR052387">
    <property type="entry name" value="Fibrocystin"/>
</dbReference>
<dbReference type="InterPro" id="IPR014756">
    <property type="entry name" value="Ig_E-set"/>
</dbReference>
<evidence type="ECO:0000313" key="15">
    <source>
        <dbReference type="Proteomes" id="UP001295444"/>
    </source>
</evidence>
<protein>
    <submittedName>
        <fullName evidence="14">Fibrocystin-L</fullName>
    </submittedName>
</protein>